<feature type="domain" description="PKD" evidence="1">
    <location>
        <begin position="415"/>
        <end position="482"/>
    </location>
</feature>
<accession>A0A098SDM4</accession>
<dbReference type="InterPro" id="IPR026444">
    <property type="entry name" value="Secre_tail"/>
</dbReference>
<dbReference type="NCBIfam" id="TIGR04183">
    <property type="entry name" value="Por_Secre_tail"/>
    <property type="match status" value="1"/>
</dbReference>
<dbReference type="Pfam" id="PF18911">
    <property type="entry name" value="PKD_4"/>
    <property type="match status" value="1"/>
</dbReference>
<reference evidence="2 3" key="1">
    <citation type="journal article" date="2014" name="Int. J. Syst. Evol. Microbiol.">
        <title>Phaeodactylibacter xiamenensis gen. nov., sp. nov., a member of the family Saprospiraceae isolated from the marine alga Phaeodactylum tricornutum.</title>
        <authorList>
            <person name="Chen Z.Jr."/>
            <person name="Lei X."/>
            <person name="Lai Q."/>
            <person name="Li Y."/>
            <person name="Zhang B."/>
            <person name="Zhang J."/>
            <person name="Zhang H."/>
            <person name="Yang L."/>
            <person name="Zheng W."/>
            <person name="Tian Y."/>
            <person name="Yu Z."/>
            <person name="Xu H.Jr."/>
            <person name="Zheng T."/>
        </authorList>
    </citation>
    <scope>NUCLEOTIDE SEQUENCE [LARGE SCALE GENOMIC DNA]</scope>
    <source>
        <strain evidence="2 3">KD52</strain>
    </source>
</reference>
<gene>
    <name evidence="2" type="ORF">IX84_01520</name>
</gene>
<dbReference type="InterPro" id="IPR000601">
    <property type="entry name" value="PKD_dom"/>
</dbReference>
<evidence type="ECO:0000259" key="1">
    <source>
        <dbReference type="PROSITE" id="PS50093"/>
    </source>
</evidence>
<dbReference type="InterPro" id="IPR035986">
    <property type="entry name" value="PKD_dom_sf"/>
</dbReference>
<proteinExistence type="predicted"/>
<dbReference type="PROSITE" id="PS50093">
    <property type="entry name" value="PKD"/>
    <property type="match status" value="1"/>
</dbReference>
<dbReference type="AlphaFoldDB" id="A0A098SDM4"/>
<organism evidence="2 3">
    <name type="scientific">Phaeodactylibacter xiamenensis</name>
    <dbReference type="NCBI Taxonomy" id="1524460"/>
    <lineage>
        <taxon>Bacteria</taxon>
        <taxon>Pseudomonadati</taxon>
        <taxon>Bacteroidota</taxon>
        <taxon>Saprospiria</taxon>
        <taxon>Saprospirales</taxon>
        <taxon>Haliscomenobacteraceae</taxon>
        <taxon>Phaeodactylibacter</taxon>
    </lineage>
</organism>
<dbReference type="SMART" id="SM00089">
    <property type="entry name" value="PKD"/>
    <property type="match status" value="1"/>
</dbReference>
<name>A0A098SDM4_9BACT</name>
<dbReference type="InterPro" id="IPR013783">
    <property type="entry name" value="Ig-like_fold"/>
</dbReference>
<dbReference type="SUPFAM" id="SSF49299">
    <property type="entry name" value="PKD domain"/>
    <property type="match status" value="1"/>
</dbReference>
<dbReference type="InterPro" id="IPR022409">
    <property type="entry name" value="PKD/Chitinase_dom"/>
</dbReference>
<sequence>MRYFIGFLLLFGNPLLHAQLHDYNWMMGYSGGEGTDTSNDFGLVRLAFAGERLEVIDQQALGEAYFWENNVTYSDDEGQLFCYYDGQNIYNRQHLIMDGGANWLESDYSTGWISAQSGLIISIPNSDSLLAFMNTQINNFEFPASGSSIAGENLYYSIINKNQNDGLGAVILRREQILEDTLDYGKLSACRHANGRDWWVIAARHTLNEFHRFLLTPIGVEYIGAQKIGDELPIGGGQAFFSPNGNKHIRYNSVSNAVGDHLTIYEFDRCTGLFDNYVKIILDIPALRGGGAVSRNSKYLYTASGNFLYQYDLLDSNLLETQNVVANYDGFIDFNPTTFYLSQLGPDGKIYICGGLSNRFMHVIHNPGAPCPDCRIEQRGLELPTFNLGSVPNYPNYRLGPIDGSPCDTLGIDNLPLSRWRYEQDTLTPFTVQFYDLSDYEPATWSWDFGEGSSSMDTLPAHTFPGPGTYEVCLTVSNANGSDTKCKTLEFTEPVTVSQQVETAPLATAFPNPFRKRFSLSLRAGWLPVQANAVVYDVMGRPVLTQRLSAGFNTLDLSGHPAGVYTWRLEEQGRVLEAGKVVKIGNR</sequence>
<dbReference type="CDD" id="cd00146">
    <property type="entry name" value="PKD"/>
    <property type="match status" value="1"/>
</dbReference>
<dbReference type="InterPro" id="IPR011044">
    <property type="entry name" value="Quino_amine_DH_bsu"/>
</dbReference>
<evidence type="ECO:0000313" key="3">
    <source>
        <dbReference type="Proteomes" id="UP000029736"/>
    </source>
</evidence>
<dbReference type="STRING" id="1524460.IX84_01520"/>
<dbReference type="EMBL" id="JPOS01000003">
    <property type="protein sequence ID" value="KGE89733.1"/>
    <property type="molecule type" value="Genomic_DNA"/>
</dbReference>
<dbReference type="SUPFAM" id="SSF50969">
    <property type="entry name" value="YVTN repeat-like/Quinoprotein amine dehydrogenase"/>
    <property type="match status" value="1"/>
</dbReference>
<evidence type="ECO:0000313" key="2">
    <source>
        <dbReference type="EMBL" id="KGE89733.1"/>
    </source>
</evidence>
<protein>
    <recommendedName>
        <fullName evidence="1">PKD domain-containing protein</fullName>
    </recommendedName>
</protein>
<dbReference type="Proteomes" id="UP000029736">
    <property type="component" value="Unassembled WGS sequence"/>
</dbReference>
<comment type="caution">
    <text evidence="2">The sequence shown here is derived from an EMBL/GenBank/DDBJ whole genome shotgun (WGS) entry which is preliminary data.</text>
</comment>
<dbReference type="Gene3D" id="2.60.40.10">
    <property type="entry name" value="Immunoglobulins"/>
    <property type="match status" value="1"/>
</dbReference>
<keyword evidence="3" id="KW-1185">Reference proteome</keyword>